<organism evidence="1 2">
    <name type="scientific">Desulfotomaculum copahuensis</name>
    <dbReference type="NCBI Taxonomy" id="1838280"/>
    <lineage>
        <taxon>Bacteria</taxon>
        <taxon>Bacillati</taxon>
        <taxon>Bacillota</taxon>
        <taxon>Clostridia</taxon>
        <taxon>Eubacteriales</taxon>
        <taxon>Desulfotomaculaceae</taxon>
        <taxon>Desulfotomaculum</taxon>
    </lineage>
</organism>
<evidence type="ECO:0000313" key="1">
    <source>
        <dbReference type="EMBL" id="OAT80837.1"/>
    </source>
</evidence>
<dbReference type="EMBL" id="LYVF01000171">
    <property type="protein sequence ID" value="OAT80837.1"/>
    <property type="molecule type" value="Genomic_DNA"/>
</dbReference>
<reference evidence="1 2" key="1">
    <citation type="submission" date="2016-04" db="EMBL/GenBank/DDBJ databases">
        <authorList>
            <person name="Evans L.H."/>
            <person name="Alamgir A."/>
            <person name="Owens N."/>
            <person name="Weber N.D."/>
            <person name="Virtaneva K."/>
            <person name="Barbian K."/>
            <person name="Babar A."/>
            <person name="Rosenke K."/>
        </authorList>
    </citation>
    <scope>NUCLEOTIDE SEQUENCE [LARGE SCALE GENOMIC DNA]</scope>
    <source>
        <strain evidence="1 2">LMa1</strain>
    </source>
</reference>
<sequence length="74" mass="8963">MQDELKAGRHELTEEDKDYIREVFAREVAPKLRRWYARTGNLNCAFAGDKYKHWVVRFKSFRAEFDIIDFEYDA</sequence>
<protein>
    <submittedName>
        <fullName evidence="1">Uncharacterized protein</fullName>
    </submittedName>
</protein>
<dbReference type="Proteomes" id="UP000078532">
    <property type="component" value="Unassembled WGS sequence"/>
</dbReference>
<dbReference type="RefSeq" id="WP_066669248.1">
    <property type="nucleotide sequence ID" value="NZ_LYVF01000171.1"/>
</dbReference>
<dbReference type="STRING" id="1838280.A6M21_12240"/>
<evidence type="ECO:0000313" key="2">
    <source>
        <dbReference type="Proteomes" id="UP000078532"/>
    </source>
</evidence>
<comment type="caution">
    <text evidence="1">The sequence shown here is derived from an EMBL/GenBank/DDBJ whole genome shotgun (WGS) entry which is preliminary data.</text>
</comment>
<name>A0A1B7LD41_9FIRM</name>
<dbReference type="OrthoDB" id="9554496at2"/>
<proteinExistence type="predicted"/>
<dbReference type="AlphaFoldDB" id="A0A1B7LD41"/>
<keyword evidence="2" id="KW-1185">Reference proteome</keyword>
<accession>A0A1B7LD41</accession>
<gene>
    <name evidence="1" type="ORF">A6M21_12240</name>
</gene>